<evidence type="ECO:0000313" key="2">
    <source>
        <dbReference type="Proteomes" id="UP000249402"/>
    </source>
</evidence>
<reference evidence="1 2" key="1">
    <citation type="submission" date="2018-02" db="EMBL/GenBank/DDBJ databases">
        <title>The genomes of Aspergillus section Nigri reveals drivers in fungal speciation.</title>
        <authorList>
            <consortium name="DOE Joint Genome Institute"/>
            <person name="Vesth T.C."/>
            <person name="Nybo J."/>
            <person name="Theobald S."/>
            <person name="Brandl J."/>
            <person name="Frisvad J.C."/>
            <person name="Nielsen K.F."/>
            <person name="Lyhne E.K."/>
            <person name="Kogle M.E."/>
            <person name="Kuo A."/>
            <person name="Riley R."/>
            <person name="Clum A."/>
            <person name="Nolan M."/>
            <person name="Lipzen A."/>
            <person name="Salamov A."/>
            <person name="Henrissat B."/>
            <person name="Wiebenga A."/>
            <person name="De vries R.P."/>
            <person name="Grigoriev I.V."/>
            <person name="Mortensen U.H."/>
            <person name="Andersen M.R."/>
            <person name="Baker S.E."/>
        </authorList>
    </citation>
    <scope>NUCLEOTIDE SEQUENCE [LARGE SCALE GENOMIC DNA]</scope>
    <source>
        <strain evidence="1 2">CBS 121593</strain>
    </source>
</reference>
<gene>
    <name evidence="1" type="ORF">BO80DRAFT_429744</name>
</gene>
<proteinExistence type="predicted"/>
<dbReference type="AlphaFoldDB" id="A0A395GJD7"/>
<protein>
    <submittedName>
        <fullName evidence="1">Uncharacterized protein</fullName>
    </submittedName>
</protein>
<name>A0A395GJD7_9EURO</name>
<accession>A0A395GJD7</accession>
<dbReference type="VEuPathDB" id="FungiDB:BO80DRAFT_429744"/>
<dbReference type="RefSeq" id="XP_025569897.1">
    <property type="nucleotide sequence ID" value="XM_025720544.1"/>
</dbReference>
<dbReference type="Proteomes" id="UP000249402">
    <property type="component" value="Unassembled WGS sequence"/>
</dbReference>
<dbReference type="EMBL" id="KZ824489">
    <property type="protein sequence ID" value="RAK95569.1"/>
    <property type="molecule type" value="Genomic_DNA"/>
</dbReference>
<evidence type="ECO:0000313" key="1">
    <source>
        <dbReference type="EMBL" id="RAK95569.1"/>
    </source>
</evidence>
<keyword evidence="2" id="KW-1185">Reference proteome</keyword>
<dbReference type="GeneID" id="37225409"/>
<sequence>MVLDSSLWELVLVSRLGPGLVQGSGDGALNPVALSSMAPARSYIPSLLPVPFGFHVGHGMAWHGIPEPLPFQIIPSYPCRRTAC</sequence>
<organism evidence="1 2">
    <name type="scientific">Aspergillus ibericus CBS 121593</name>
    <dbReference type="NCBI Taxonomy" id="1448316"/>
    <lineage>
        <taxon>Eukaryota</taxon>
        <taxon>Fungi</taxon>
        <taxon>Dikarya</taxon>
        <taxon>Ascomycota</taxon>
        <taxon>Pezizomycotina</taxon>
        <taxon>Eurotiomycetes</taxon>
        <taxon>Eurotiomycetidae</taxon>
        <taxon>Eurotiales</taxon>
        <taxon>Aspergillaceae</taxon>
        <taxon>Aspergillus</taxon>
        <taxon>Aspergillus subgen. Circumdati</taxon>
    </lineage>
</organism>